<dbReference type="EMBL" id="CM046391">
    <property type="protein sequence ID" value="KAI8560919.1"/>
    <property type="molecule type" value="Genomic_DNA"/>
</dbReference>
<keyword evidence="2" id="KW-1185">Reference proteome</keyword>
<organism evidence="1 2">
    <name type="scientific">Rhododendron molle</name>
    <name type="common">Chinese azalea</name>
    <name type="synonym">Azalea mollis</name>
    <dbReference type="NCBI Taxonomy" id="49168"/>
    <lineage>
        <taxon>Eukaryota</taxon>
        <taxon>Viridiplantae</taxon>
        <taxon>Streptophyta</taxon>
        <taxon>Embryophyta</taxon>
        <taxon>Tracheophyta</taxon>
        <taxon>Spermatophyta</taxon>
        <taxon>Magnoliopsida</taxon>
        <taxon>eudicotyledons</taxon>
        <taxon>Gunneridae</taxon>
        <taxon>Pentapetalae</taxon>
        <taxon>asterids</taxon>
        <taxon>Ericales</taxon>
        <taxon>Ericaceae</taxon>
        <taxon>Ericoideae</taxon>
        <taxon>Rhodoreae</taxon>
        <taxon>Rhododendron</taxon>
    </lineage>
</organism>
<sequence>MEQDRRGSHASFAKRNGGDESRRGNSTKRSLEAKANAWEKSAMAKLVKWYKFFSESSLQAAQFFSYTWS</sequence>
<evidence type="ECO:0000313" key="2">
    <source>
        <dbReference type="Proteomes" id="UP001062846"/>
    </source>
</evidence>
<accession>A0ACC0P7A8</accession>
<gene>
    <name evidence="1" type="ORF">RHMOL_Rhmol04G0293400</name>
</gene>
<reference evidence="1" key="1">
    <citation type="submission" date="2022-02" db="EMBL/GenBank/DDBJ databases">
        <title>Plant Genome Project.</title>
        <authorList>
            <person name="Zhang R.-G."/>
        </authorList>
    </citation>
    <scope>NUCLEOTIDE SEQUENCE</scope>
    <source>
        <strain evidence="1">AT1</strain>
    </source>
</reference>
<proteinExistence type="predicted"/>
<name>A0ACC0P7A8_RHOML</name>
<dbReference type="Proteomes" id="UP001062846">
    <property type="component" value="Chromosome 4"/>
</dbReference>
<protein>
    <submittedName>
        <fullName evidence="1">Uncharacterized protein</fullName>
    </submittedName>
</protein>
<evidence type="ECO:0000313" key="1">
    <source>
        <dbReference type="EMBL" id="KAI8560919.1"/>
    </source>
</evidence>
<comment type="caution">
    <text evidence="1">The sequence shown here is derived from an EMBL/GenBank/DDBJ whole genome shotgun (WGS) entry which is preliminary data.</text>
</comment>